<evidence type="ECO:0000313" key="3">
    <source>
        <dbReference type="Proteomes" id="UP001107558"/>
    </source>
</evidence>
<feature type="domain" description="F-box" evidence="1">
    <location>
        <begin position="34"/>
        <end position="83"/>
    </location>
</feature>
<accession>A0A9J6CBJ3</accession>
<dbReference type="InterPro" id="IPR001810">
    <property type="entry name" value="F-box_dom"/>
</dbReference>
<comment type="caution">
    <text evidence="2">The sequence shown here is derived from an EMBL/GenBank/DDBJ whole genome shotgun (WGS) entry which is preliminary data.</text>
</comment>
<gene>
    <name evidence="2" type="ORF">PVAND_009064</name>
</gene>
<dbReference type="GO" id="GO:0031146">
    <property type="term" value="P:SCF-dependent proteasomal ubiquitin-dependent protein catabolic process"/>
    <property type="evidence" value="ECO:0007669"/>
    <property type="project" value="TreeGrafter"/>
</dbReference>
<protein>
    <recommendedName>
        <fullName evidence="1">F-box domain-containing protein</fullName>
    </recommendedName>
</protein>
<sequence>MSRRSQRVQKKKLDRHVEDDSTLIEVKKTKKEQNRNVYNFPIEILVKILSYIPKECINKFALVSKSFYEAVNIVDEGRLWVYRCDFDKYSHDNDNLADYEKFIDSDNEECPAIFITSINEGVMDFFKLHGKRVKQLKFFSYGGPKIDLSSYKEILKLVPNCEALCIIRLTCEEEFEIDFSKIPMLKLKTLCFTPDNRYNQRIYKCIEFSNLEEMFMTTSDGSKVKEKLSKKCSHNKNLKVKCIDKYDRGICYYYQGSNCISLQNKINEQITSDQITTFDRFYTIMSSKRHIRKIKFDLNYTSSYKHKLVLKILNKIGNNLIQVTLSGNITGNFLSDLLKCIKNCKILILDSLKLNLCSQNNAETVEFKNLEILELKTRYTRFCLKLIKLSENCLKRFTCENDSEENFNEILRNQKNLEIVLIDTPEEVEKDFLADCKLKHLSLSCFGDDKNSYIDIIKRQPQLKELKLKWIWDEMFKSIATKLLNLQKLDIKNGKLSPDNFKLITNLGKLKELHLNEIDGDWKDQIENCSNQSLEILTLIEIQNSSICEKLSTAFPNLKRLNLTNFKFTVLSFKSFFQSMYIFRNLKSLIIKKENLYGLLQIPVSKFENFEFQNEQLKELYMNIILDSDEIFMKKFVNAFKNLEKLSIRISVNDTTLDQLKILLSPSNKLEYADINIKSKKDENFSTDDLLFILKKKNLKHLHIYGLNVTDLSQFKKVFRKHFKKVSIDPNSILLVKDMESVFN</sequence>
<proteinExistence type="predicted"/>
<dbReference type="PROSITE" id="PS50181">
    <property type="entry name" value="FBOX"/>
    <property type="match status" value="1"/>
</dbReference>
<dbReference type="GO" id="GO:0019005">
    <property type="term" value="C:SCF ubiquitin ligase complex"/>
    <property type="evidence" value="ECO:0007669"/>
    <property type="project" value="TreeGrafter"/>
</dbReference>
<name>A0A9J6CBJ3_POLVA</name>
<dbReference type="CDD" id="cd09917">
    <property type="entry name" value="F-box_SF"/>
    <property type="match status" value="1"/>
</dbReference>
<evidence type="ECO:0000313" key="2">
    <source>
        <dbReference type="EMBL" id="KAG5679500.1"/>
    </source>
</evidence>
<evidence type="ECO:0000259" key="1">
    <source>
        <dbReference type="PROSITE" id="PS50181"/>
    </source>
</evidence>
<dbReference type="Proteomes" id="UP001107558">
    <property type="component" value="Chromosome 2"/>
</dbReference>
<keyword evidence="3" id="KW-1185">Reference proteome</keyword>
<organism evidence="2 3">
    <name type="scientific">Polypedilum vanderplanki</name>
    <name type="common">Sleeping chironomid midge</name>
    <dbReference type="NCBI Taxonomy" id="319348"/>
    <lineage>
        <taxon>Eukaryota</taxon>
        <taxon>Metazoa</taxon>
        <taxon>Ecdysozoa</taxon>
        <taxon>Arthropoda</taxon>
        <taxon>Hexapoda</taxon>
        <taxon>Insecta</taxon>
        <taxon>Pterygota</taxon>
        <taxon>Neoptera</taxon>
        <taxon>Endopterygota</taxon>
        <taxon>Diptera</taxon>
        <taxon>Nematocera</taxon>
        <taxon>Chironomoidea</taxon>
        <taxon>Chironomidae</taxon>
        <taxon>Chironominae</taxon>
        <taxon>Polypedilum</taxon>
        <taxon>Polypedilum</taxon>
    </lineage>
</organism>
<dbReference type="EMBL" id="JADBJN010000002">
    <property type="protein sequence ID" value="KAG5679500.1"/>
    <property type="molecule type" value="Genomic_DNA"/>
</dbReference>
<dbReference type="AlphaFoldDB" id="A0A9J6CBJ3"/>
<dbReference type="Pfam" id="PF00646">
    <property type="entry name" value="F-box"/>
    <property type="match status" value="1"/>
</dbReference>
<dbReference type="PANTHER" id="PTHR13318">
    <property type="entry name" value="PARTNER OF PAIRED, ISOFORM B-RELATED"/>
    <property type="match status" value="1"/>
</dbReference>
<dbReference type="SMART" id="SM00256">
    <property type="entry name" value="FBOX"/>
    <property type="match status" value="1"/>
</dbReference>
<dbReference type="InterPro" id="IPR036047">
    <property type="entry name" value="F-box-like_dom_sf"/>
</dbReference>
<dbReference type="SUPFAM" id="SSF52058">
    <property type="entry name" value="L domain-like"/>
    <property type="match status" value="1"/>
</dbReference>
<dbReference type="InterPro" id="IPR032675">
    <property type="entry name" value="LRR_dom_sf"/>
</dbReference>
<dbReference type="Gene3D" id="3.80.10.10">
    <property type="entry name" value="Ribonuclease Inhibitor"/>
    <property type="match status" value="2"/>
</dbReference>
<dbReference type="SUPFAM" id="SSF81383">
    <property type="entry name" value="F-box domain"/>
    <property type="match status" value="1"/>
</dbReference>
<reference evidence="2" key="1">
    <citation type="submission" date="2021-03" db="EMBL/GenBank/DDBJ databases">
        <title>Chromosome level genome of the anhydrobiotic midge Polypedilum vanderplanki.</title>
        <authorList>
            <person name="Yoshida Y."/>
            <person name="Kikawada T."/>
            <person name="Gusev O."/>
        </authorList>
    </citation>
    <scope>NUCLEOTIDE SEQUENCE</scope>
    <source>
        <strain evidence="2">NIAS01</strain>
        <tissue evidence="2">Whole body or cell culture</tissue>
    </source>
</reference>